<accession>A0ACA9S7U2</accession>
<comment type="caution">
    <text evidence="1">The sequence shown here is derived from an EMBL/GenBank/DDBJ whole genome shotgun (WGS) entry which is preliminary data.</text>
</comment>
<feature type="non-terminal residue" evidence="1">
    <location>
        <position position="1"/>
    </location>
</feature>
<reference evidence="1" key="1">
    <citation type="submission" date="2021-06" db="EMBL/GenBank/DDBJ databases">
        <authorList>
            <person name="Kallberg Y."/>
            <person name="Tangrot J."/>
            <person name="Rosling A."/>
        </authorList>
    </citation>
    <scope>NUCLEOTIDE SEQUENCE</scope>
    <source>
        <strain evidence="1">MA461A</strain>
    </source>
</reference>
<organism evidence="1 2">
    <name type="scientific">Racocetra persica</name>
    <dbReference type="NCBI Taxonomy" id="160502"/>
    <lineage>
        <taxon>Eukaryota</taxon>
        <taxon>Fungi</taxon>
        <taxon>Fungi incertae sedis</taxon>
        <taxon>Mucoromycota</taxon>
        <taxon>Glomeromycotina</taxon>
        <taxon>Glomeromycetes</taxon>
        <taxon>Diversisporales</taxon>
        <taxon>Gigasporaceae</taxon>
        <taxon>Racocetra</taxon>
    </lineage>
</organism>
<gene>
    <name evidence="1" type="ORF">RPERSI_LOCUS27222</name>
</gene>
<evidence type="ECO:0000313" key="2">
    <source>
        <dbReference type="Proteomes" id="UP000789920"/>
    </source>
</evidence>
<dbReference type="Proteomes" id="UP000789920">
    <property type="component" value="Unassembled WGS sequence"/>
</dbReference>
<keyword evidence="2" id="KW-1185">Reference proteome</keyword>
<sequence length="54" mass="6713">NSHSKNISYIDTEYELEDNKEIVYVTYNFRSQLYTKNRRKAKQKQIESYKEQQY</sequence>
<evidence type="ECO:0000313" key="1">
    <source>
        <dbReference type="EMBL" id="CAG8828362.1"/>
    </source>
</evidence>
<proteinExistence type="predicted"/>
<dbReference type="EMBL" id="CAJVQC010095378">
    <property type="protein sequence ID" value="CAG8828362.1"/>
    <property type="molecule type" value="Genomic_DNA"/>
</dbReference>
<protein>
    <submittedName>
        <fullName evidence="1">13428_t:CDS:1</fullName>
    </submittedName>
</protein>
<name>A0ACA9S7U2_9GLOM</name>